<protein>
    <recommendedName>
        <fullName evidence="5 13">Histidinol dehydrogenase</fullName>
        <shortName evidence="13">HDH</shortName>
        <ecNumber evidence="4 13">1.1.1.23</ecNumber>
    </recommendedName>
</protein>
<evidence type="ECO:0000256" key="15">
    <source>
        <dbReference type="PIRSR" id="PIRSR000099-1"/>
    </source>
</evidence>
<feature type="binding site" evidence="13 17">
    <location>
        <position position="269"/>
    </location>
    <ligand>
        <name>substrate</name>
    </ligand>
</feature>
<feature type="binding site" evidence="13 16">
    <location>
        <position position="224"/>
    </location>
    <ligand>
        <name>NAD(+)</name>
        <dbReference type="ChEBI" id="CHEBI:57540"/>
    </ligand>
</feature>
<evidence type="ECO:0000313" key="21">
    <source>
        <dbReference type="Proteomes" id="UP000486760"/>
    </source>
</evidence>
<feature type="binding site" evidence="13 16">
    <location>
        <position position="201"/>
    </location>
    <ligand>
        <name>NAD(+)</name>
        <dbReference type="ChEBI" id="CHEBI:57540"/>
    </ligand>
</feature>
<feature type="binding site" evidence="13 17">
    <location>
        <position position="430"/>
    </location>
    <ligand>
        <name>substrate</name>
    </ligand>
</feature>
<sequence>MSETPAVTVDIARLSTGDADFEARLETLLAWEGVSDADVQARVDEILFAVRSRGDAALIEFTNRFDRLSVSTMGELTLDAERLERAFTDLPEEQREALAHAAERIRLYHERQKPSSWSYVEADGTVLGQQVMPLDRAGIYVPGGKAAYPSSVLMNAIPAHVAGVREIVMVVPTPDGVVNELVLAAAHLAGVDHVFTVGGAQAVAALAYGTESVPRVDKIVGPGNIFVATAKRAVFGQVGIDMIAGPSEILVVSDGGTDPDWLAMDLFSQAEHDEDAQALLVSWDARHLAEVEAAIARLLPTLDRETIVRESLSRRGALIHCRDRDEAVALANRIAPEHLELSVADPEALLPQIRHAGAIFMGRYTAEALGDYCAGPNHVLPTSGTARFSSPLGVYDFQKRSSIIHCSERGAATLGRVASVLARGESLTAHARSAEYRGTPEA</sequence>
<keyword evidence="7 13" id="KW-0479">Metal-binding</keyword>
<dbReference type="SUPFAM" id="SSF53720">
    <property type="entry name" value="ALDH-like"/>
    <property type="match status" value="1"/>
</dbReference>
<accession>A0A7V7G5U2</accession>
<dbReference type="AlphaFoldDB" id="A0A7V7G5U2"/>
<feature type="binding site" evidence="13 17">
    <location>
        <position position="371"/>
    </location>
    <ligand>
        <name>substrate</name>
    </ligand>
</feature>
<dbReference type="UniPathway" id="UPA00031">
    <property type="reaction ID" value="UER00014"/>
</dbReference>
<dbReference type="Proteomes" id="UP000486760">
    <property type="component" value="Unassembled WGS sequence"/>
</dbReference>
<dbReference type="Gene3D" id="1.20.5.1300">
    <property type="match status" value="1"/>
</dbReference>
<dbReference type="GO" id="GO:0051287">
    <property type="term" value="F:NAD binding"/>
    <property type="evidence" value="ECO:0007669"/>
    <property type="project" value="InterPro"/>
</dbReference>
<feature type="active site" description="Proton acceptor" evidence="13 15">
    <location>
        <position position="338"/>
    </location>
</feature>
<comment type="similarity">
    <text evidence="3 13 14 19">Belongs to the histidinol dehydrogenase family.</text>
</comment>
<feature type="binding site" evidence="13 16">
    <location>
        <position position="140"/>
    </location>
    <ligand>
        <name>NAD(+)</name>
        <dbReference type="ChEBI" id="CHEBI:57540"/>
    </ligand>
</feature>
<keyword evidence="10 13" id="KW-0520">NAD</keyword>
<comment type="catalytic activity">
    <reaction evidence="12 13">
        <text>L-histidinol + 2 NAD(+) + H2O = L-histidine + 2 NADH + 3 H(+)</text>
        <dbReference type="Rhea" id="RHEA:20641"/>
        <dbReference type="ChEBI" id="CHEBI:15377"/>
        <dbReference type="ChEBI" id="CHEBI:15378"/>
        <dbReference type="ChEBI" id="CHEBI:57540"/>
        <dbReference type="ChEBI" id="CHEBI:57595"/>
        <dbReference type="ChEBI" id="CHEBI:57699"/>
        <dbReference type="ChEBI" id="CHEBI:57945"/>
        <dbReference type="EC" id="1.1.1.23"/>
    </reaction>
</comment>
<name>A0A7V7G5U2_9GAMM</name>
<dbReference type="InterPro" id="IPR001692">
    <property type="entry name" value="Histidinol_DH_CS"/>
</dbReference>
<feature type="binding site" evidence="13 17">
    <location>
        <position position="247"/>
    </location>
    <ligand>
        <name>substrate</name>
    </ligand>
</feature>
<gene>
    <name evidence="13 20" type="primary">hisD</name>
    <name evidence="20" type="ORF">F0A17_00850</name>
</gene>
<evidence type="ECO:0000256" key="12">
    <source>
        <dbReference type="ARBA" id="ARBA00049489"/>
    </source>
</evidence>
<evidence type="ECO:0000256" key="8">
    <source>
        <dbReference type="ARBA" id="ARBA00022833"/>
    </source>
</evidence>
<evidence type="ECO:0000256" key="16">
    <source>
        <dbReference type="PIRSR" id="PIRSR000099-2"/>
    </source>
</evidence>
<feature type="binding site" evidence="13 17">
    <location>
        <position position="272"/>
    </location>
    <ligand>
        <name>substrate</name>
    </ligand>
</feature>
<feature type="active site" description="Proton acceptor" evidence="13 15">
    <location>
        <position position="337"/>
    </location>
</feature>
<feature type="binding site" evidence="13 18">
    <location>
        <position position="272"/>
    </location>
    <ligand>
        <name>Zn(2+)</name>
        <dbReference type="ChEBI" id="CHEBI:29105"/>
    </ligand>
</feature>
<dbReference type="GO" id="GO:0005829">
    <property type="term" value="C:cytosol"/>
    <property type="evidence" value="ECO:0007669"/>
    <property type="project" value="TreeGrafter"/>
</dbReference>
<feature type="binding site" evidence="13 18">
    <location>
        <position position="269"/>
    </location>
    <ligand>
        <name>Zn(2+)</name>
        <dbReference type="ChEBI" id="CHEBI:29105"/>
    </ligand>
</feature>
<keyword evidence="9 13" id="KW-0560">Oxidoreductase</keyword>
<keyword evidence="11 13" id="KW-0368">Histidine biosynthesis</keyword>
<dbReference type="PROSITE" id="PS00611">
    <property type="entry name" value="HISOL_DEHYDROGENASE"/>
    <property type="match status" value="1"/>
</dbReference>
<dbReference type="GO" id="GO:0000105">
    <property type="term" value="P:L-histidine biosynthetic process"/>
    <property type="evidence" value="ECO:0007669"/>
    <property type="project" value="UniProtKB-UniRule"/>
</dbReference>
<evidence type="ECO:0000256" key="14">
    <source>
        <dbReference type="PIRNR" id="PIRNR000099"/>
    </source>
</evidence>
<feature type="binding site" evidence="13 18">
    <location>
        <position position="371"/>
    </location>
    <ligand>
        <name>Zn(2+)</name>
        <dbReference type="ChEBI" id="CHEBI:29105"/>
    </ligand>
</feature>
<proteinExistence type="inferred from homology"/>
<comment type="pathway">
    <text evidence="2 13">Amino-acid biosynthesis; L-histidine biosynthesis; L-histidine from 5-phospho-alpha-D-ribose 1-diphosphate: step 9/9.</text>
</comment>
<evidence type="ECO:0000256" key="2">
    <source>
        <dbReference type="ARBA" id="ARBA00004940"/>
    </source>
</evidence>
<keyword evidence="21" id="KW-1185">Reference proteome</keyword>
<feature type="binding site" evidence="13 18">
    <location>
        <position position="430"/>
    </location>
    <ligand>
        <name>Zn(2+)</name>
        <dbReference type="ChEBI" id="CHEBI:29105"/>
    </ligand>
</feature>
<dbReference type="GO" id="GO:0004399">
    <property type="term" value="F:histidinol dehydrogenase activity"/>
    <property type="evidence" value="ECO:0007669"/>
    <property type="project" value="UniProtKB-UniRule"/>
</dbReference>
<dbReference type="PANTHER" id="PTHR21256:SF2">
    <property type="entry name" value="HISTIDINE BIOSYNTHESIS TRIFUNCTIONAL PROTEIN"/>
    <property type="match status" value="1"/>
</dbReference>
<dbReference type="FunFam" id="3.40.50.1980:FF:000004">
    <property type="entry name" value="Histidinol dehydrogenase"/>
    <property type="match status" value="1"/>
</dbReference>
<dbReference type="PRINTS" id="PR00083">
    <property type="entry name" value="HOLDHDRGNASE"/>
</dbReference>
<dbReference type="EMBL" id="VTPY01000001">
    <property type="protein sequence ID" value="KAA0014243.1"/>
    <property type="molecule type" value="Genomic_DNA"/>
</dbReference>
<feature type="binding site" evidence="13 17">
    <location>
        <position position="425"/>
    </location>
    <ligand>
        <name>substrate</name>
    </ligand>
</feature>
<evidence type="ECO:0000256" key="6">
    <source>
        <dbReference type="ARBA" id="ARBA00022605"/>
    </source>
</evidence>
<evidence type="ECO:0000256" key="17">
    <source>
        <dbReference type="PIRSR" id="PIRSR000099-3"/>
    </source>
</evidence>
<dbReference type="PIRSF" id="PIRSF000099">
    <property type="entry name" value="Histidinol_dh"/>
    <property type="match status" value="1"/>
</dbReference>
<keyword evidence="6 13" id="KW-0028">Amino-acid biosynthesis</keyword>
<dbReference type="PANTHER" id="PTHR21256">
    <property type="entry name" value="HISTIDINOL DEHYDROGENASE HDH"/>
    <property type="match status" value="1"/>
</dbReference>
<dbReference type="CDD" id="cd06572">
    <property type="entry name" value="Histidinol_dh"/>
    <property type="match status" value="1"/>
</dbReference>
<evidence type="ECO:0000256" key="13">
    <source>
        <dbReference type="HAMAP-Rule" id="MF_01024"/>
    </source>
</evidence>
<dbReference type="NCBIfam" id="TIGR00069">
    <property type="entry name" value="hisD"/>
    <property type="match status" value="1"/>
</dbReference>
<evidence type="ECO:0000256" key="3">
    <source>
        <dbReference type="ARBA" id="ARBA00010178"/>
    </source>
</evidence>
<dbReference type="Gene3D" id="3.40.50.1980">
    <property type="entry name" value="Nitrogenase molybdenum iron protein domain"/>
    <property type="match status" value="2"/>
</dbReference>
<dbReference type="HAMAP" id="MF_01024">
    <property type="entry name" value="HisD"/>
    <property type="match status" value="1"/>
</dbReference>
<comment type="cofactor">
    <cofactor evidence="13 18">
        <name>Zn(2+)</name>
        <dbReference type="ChEBI" id="CHEBI:29105"/>
    </cofactor>
    <text evidence="13 18">Binds 1 zinc ion per subunit.</text>
</comment>
<keyword evidence="8 13" id="KW-0862">Zinc</keyword>
<evidence type="ECO:0000256" key="1">
    <source>
        <dbReference type="ARBA" id="ARBA00003850"/>
    </source>
</evidence>
<comment type="function">
    <text evidence="1 13">Catalyzes the sequential NAD-dependent oxidations of L-histidinol to L-histidinaldehyde and then to L-histidine.</text>
</comment>
<dbReference type="GO" id="GO:0008270">
    <property type="term" value="F:zinc ion binding"/>
    <property type="evidence" value="ECO:0007669"/>
    <property type="project" value="UniProtKB-UniRule"/>
</dbReference>
<evidence type="ECO:0000256" key="7">
    <source>
        <dbReference type="ARBA" id="ARBA00022723"/>
    </source>
</evidence>
<evidence type="ECO:0000313" key="20">
    <source>
        <dbReference type="EMBL" id="KAA0014243.1"/>
    </source>
</evidence>
<dbReference type="RefSeq" id="WP_149326455.1">
    <property type="nucleotide sequence ID" value="NZ_VTPY01000001.1"/>
</dbReference>
<dbReference type="FunFam" id="3.40.50.1980:FF:000010">
    <property type="entry name" value="Histidinol dehydrogenase"/>
    <property type="match status" value="1"/>
</dbReference>
<comment type="caution">
    <text evidence="20">The sequence shown here is derived from an EMBL/GenBank/DDBJ whole genome shotgun (WGS) entry which is preliminary data.</text>
</comment>
<dbReference type="InterPro" id="IPR016161">
    <property type="entry name" value="Ald_DH/histidinol_DH"/>
</dbReference>
<organism evidence="20 21">
    <name type="scientific">Billgrantia pellis</name>
    <dbReference type="NCBI Taxonomy" id="2606936"/>
    <lineage>
        <taxon>Bacteria</taxon>
        <taxon>Pseudomonadati</taxon>
        <taxon>Pseudomonadota</taxon>
        <taxon>Gammaproteobacteria</taxon>
        <taxon>Oceanospirillales</taxon>
        <taxon>Halomonadaceae</taxon>
        <taxon>Billgrantia</taxon>
    </lineage>
</organism>
<evidence type="ECO:0000256" key="18">
    <source>
        <dbReference type="PIRSR" id="PIRSR000099-4"/>
    </source>
</evidence>
<evidence type="ECO:0000256" key="11">
    <source>
        <dbReference type="ARBA" id="ARBA00023102"/>
    </source>
</evidence>
<dbReference type="InterPro" id="IPR022695">
    <property type="entry name" value="Histidinol_DH_monofunct"/>
</dbReference>
<feature type="binding site" evidence="13 17">
    <location>
        <position position="338"/>
    </location>
    <ligand>
        <name>substrate</name>
    </ligand>
</feature>
<dbReference type="InterPro" id="IPR012131">
    <property type="entry name" value="Hstdl_DH"/>
</dbReference>
<evidence type="ECO:0000256" key="4">
    <source>
        <dbReference type="ARBA" id="ARBA00012965"/>
    </source>
</evidence>
<evidence type="ECO:0000256" key="10">
    <source>
        <dbReference type="ARBA" id="ARBA00023027"/>
    </source>
</evidence>
<dbReference type="EC" id="1.1.1.23" evidence="4 13"/>
<reference evidence="20 21" key="1">
    <citation type="submission" date="2019-08" db="EMBL/GenBank/DDBJ databases">
        <title>Bioinformatics analysis of the strain L3 and L5.</title>
        <authorList>
            <person name="Li X."/>
        </authorList>
    </citation>
    <scope>NUCLEOTIDE SEQUENCE [LARGE SCALE GENOMIC DNA]</scope>
    <source>
        <strain evidence="20 21">L5</strain>
    </source>
</reference>
<evidence type="ECO:0000256" key="9">
    <source>
        <dbReference type="ARBA" id="ARBA00023002"/>
    </source>
</evidence>
<evidence type="ECO:0000256" key="19">
    <source>
        <dbReference type="RuleBase" id="RU004175"/>
    </source>
</evidence>
<evidence type="ECO:0000256" key="5">
    <source>
        <dbReference type="ARBA" id="ARBA00016531"/>
    </source>
</evidence>
<dbReference type="Pfam" id="PF00815">
    <property type="entry name" value="Histidinol_dh"/>
    <property type="match status" value="1"/>
</dbReference>